<comment type="caution">
    <text evidence="3">The sequence shown here is derived from an EMBL/GenBank/DDBJ whole genome shotgun (WGS) entry which is preliminary data.</text>
</comment>
<proteinExistence type="predicted"/>
<keyword evidence="4" id="KW-1185">Reference proteome</keyword>
<feature type="chain" id="PRO_5047412384" evidence="2">
    <location>
        <begin position="24"/>
        <end position="332"/>
    </location>
</feature>
<reference evidence="3 4" key="1">
    <citation type="submission" date="2022-11" db="EMBL/GenBank/DDBJ databases">
        <title>Minimal conservation of predation-associated metabolite biosynthetic gene clusters underscores biosynthetic potential of Myxococcota including descriptions for ten novel species: Archangium lansinium sp. nov., Myxococcus landrumus sp. nov., Nannocystis bai.</title>
        <authorList>
            <person name="Ahearne A."/>
            <person name="Stevens C."/>
            <person name="Dowd S."/>
        </authorList>
    </citation>
    <scope>NUCLEOTIDE SEQUENCE [LARGE SCALE GENOMIC DNA]</scope>
    <source>
        <strain evidence="3 4">NCELM</strain>
    </source>
</reference>
<keyword evidence="2" id="KW-0732">Signal</keyword>
<organism evidence="3 4">
    <name type="scientific">Nannocystis radixulma</name>
    <dbReference type="NCBI Taxonomy" id="2995305"/>
    <lineage>
        <taxon>Bacteria</taxon>
        <taxon>Pseudomonadati</taxon>
        <taxon>Myxococcota</taxon>
        <taxon>Polyangia</taxon>
        <taxon>Nannocystales</taxon>
        <taxon>Nannocystaceae</taxon>
        <taxon>Nannocystis</taxon>
    </lineage>
</organism>
<protein>
    <submittedName>
        <fullName evidence="3">Uncharacterized protein</fullName>
    </submittedName>
</protein>
<feature type="compositionally biased region" description="Gly residues" evidence="1">
    <location>
        <begin position="81"/>
        <end position="108"/>
    </location>
</feature>
<feature type="region of interest" description="Disordered" evidence="1">
    <location>
        <begin position="33"/>
        <end position="110"/>
    </location>
</feature>
<evidence type="ECO:0000313" key="3">
    <source>
        <dbReference type="EMBL" id="MDC0668023.1"/>
    </source>
</evidence>
<evidence type="ECO:0000256" key="2">
    <source>
        <dbReference type="SAM" id="SignalP"/>
    </source>
</evidence>
<evidence type="ECO:0000313" key="4">
    <source>
        <dbReference type="Proteomes" id="UP001217838"/>
    </source>
</evidence>
<name>A0ABT5B1P8_9BACT</name>
<evidence type="ECO:0000256" key="1">
    <source>
        <dbReference type="SAM" id="MobiDB-lite"/>
    </source>
</evidence>
<dbReference type="RefSeq" id="WP_271996715.1">
    <property type="nucleotide sequence ID" value="NZ_JAQNDN010000003.1"/>
</dbReference>
<feature type="signal peptide" evidence="2">
    <location>
        <begin position="1"/>
        <end position="23"/>
    </location>
</feature>
<gene>
    <name evidence="3" type="ORF">POL58_09760</name>
</gene>
<sequence>MRFDRSQFITRAAGLLLGGLALAACDPKILLGEFGDTEGQQSGGDDEGGPQNGTEGQSSGGSGQGQSSGESSQGESSQGESSGGGSSESATGGGETGNETGTTGGETAGGNECDAWLQDCPWNQKCAPYDDGNDGPTWDAWRCVDLDPSPEEVGSSCHVTGDYNSGEDDCEIGAVCWDADPVTFEGTCVALCAGSPESPTCAAGMNCTVLNDGELNVCLPDCDPLLQNCASGGTCIPMPESDRFICVLDASGAEGQAFDDCGFANACDPGLICATTESASECSPMASGCCIPFCDTTQLDGCPGLDQVCLPWFEPMQAPPGQGNVGICGLEP</sequence>
<feature type="compositionally biased region" description="Low complexity" evidence="1">
    <location>
        <begin position="67"/>
        <end position="80"/>
    </location>
</feature>
<dbReference type="PROSITE" id="PS51257">
    <property type="entry name" value="PROKAR_LIPOPROTEIN"/>
    <property type="match status" value="1"/>
</dbReference>
<dbReference type="Proteomes" id="UP001217838">
    <property type="component" value="Unassembled WGS sequence"/>
</dbReference>
<dbReference type="EMBL" id="JAQNDN010000003">
    <property type="protein sequence ID" value="MDC0668023.1"/>
    <property type="molecule type" value="Genomic_DNA"/>
</dbReference>
<accession>A0ABT5B1P8</accession>